<sequence>MLSDSPREYQPPTEATRPSVRVVSFGYLHVHLPRVLTEGGERG</sequence>
<dbReference type="RefSeq" id="WP_281386382.1">
    <property type="nucleotide sequence ID" value="NZ_BAABAI010000043.1"/>
</dbReference>
<reference evidence="1 2" key="1">
    <citation type="submission" date="2020-08" db="EMBL/GenBank/DDBJ databases">
        <title>Sequencing the genomes of 1000 actinobacteria strains.</title>
        <authorList>
            <person name="Klenk H.-P."/>
        </authorList>
    </citation>
    <scope>NUCLEOTIDE SEQUENCE [LARGE SCALE GENOMIC DNA]</scope>
    <source>
        <strain evidence="1 2">DSM 45084</strain>
    </source>
</reference>
<keyword evidence="2" id="KW-1185">Reference proteome</keyword>
<comment type="caution">
    <text evidence="1">The sequence shown here is derived from an EMBL/GenBank/DDBJ whole genome shotgun (WGS) entry which is preliminary data.</text>
</comment>
<name>A0A7W7T9K4_9PSEU</name>
<dbReference type="Proteomes" id="UP000542674">
    <property type="component" value="Unassembled WGS sequence"/>
</dbReference>
<gene>
    <name evidence="1" type="ORF">F4559_006384</name>
</gene>
<evidence type="ECO:0000313" key="2">
    <source>
        <dbReference type="Proteomes" id="UP000542674"/>
    </source>
</evidence>
<accession>A0A7W7T9K4</accession>
<dbReference type="AlphaFoldDB" id="A0A7W7T9K4"/>
<organism evidence="1 2">
    <name type="scientific">Saccharothrix violaceirubra</name>
    <dbReference type="NCBI Taxonomy" id="413306"/>
    <lineage>
        <taxon>Bacteria</taxon>
        <taxon>Bacillati</taxon>
        <taxon>Actinomycetota</taxon>
        <taxon>Actinomycetes</taxon>
        <taxon>Pseudonocardiales</taxon>
        <taxon>Pseudonocardiaceae</taxon>
        <taxon>Saccharothrix</taxon>
    </lineage>
</organism>
<protein>
    <submittedName>
        <fullName evidence="1">Uncharacterized protein</fullName>
    </submittedName>
</protein>
<proteinExistence type="predicted"/>
<evidence type="ECO:0000313" key="1">
    <source>
        <dbReference type="EMBL" id="MBB4969025.1"/>
    </source>
</evidence>
<dbReference type="EMBL" id="JACHJS010000001">
    <property type="protein sequence ID" value="MBB4969025.1"/>
    <property type="molecule type" value="Genomic_DNA"/>
</dbReference>